<accession>A0A1A8XYG6</accession>
<evidence type="ECO:0000313" key="1">
    <source>
        <dbReference type="EMBL" id="SBT09717.1"/>
    </source>
</evidence>
<name>A0A1A8XYG6_9PROT</name>
<proteinExistence type="predicted"/>
<dbReference type="InterPro" id="IPR011990">
    <property type="entry name" value="TPR-like_helical_dom_sf"/>
</dbReference>
<keyword evidence="2" id="KW-1185">Reference proteome</keyword>
<reference evidence="1 2" key="1">
    <citation type="submission" date="2016-06" db="EMBL/GenBank/DDBJ databases">
        <authorList>
            <person name="Kjaerup R.B."/>
            <person name="Dalgaard T.S."/>
            <person name="Juul-Madsen H.R."/>
        </authorList>
    </citation>
    <scope>NUCLEOTIDE SEQUENCE [LARGE SCALE GENOMIC DNA]</scope>
    <source>
        <strain evidence="1">3</strain>
    </source>
</reference>
<evidence type="ECO:0000313" key="2">
    <source>
        <dbReference type="Proteomes" id="UP000199169"/>
    </source>
</evidence>
<dbReference type="Proteomes" id="UP000199169">
    <property type="component" value="Unassembled WGS sequence"/>
</dbReference>
<organism evidence="1 2">
    <name type="scientific">Candidatus Accumulibacter aalborgensis</name>
    <dbReference type="NCBI Taxonomy" id="1860102"/>
    <lineage>
        <taxon>Bacteria</taxon>
        <taxon>Pseudomonadati</taxon>
        <taxon>Pseudomonadota</taxon>
        <taxon>Betaproteobacteria</taxon>
        <taxon>Candidatus Accumulibacter</taxon>
    </lineage>
</organism>
<dbReference type="EMBL" id="FLQX01000156">
    <property type="protein sequence ID" value="SBT09717.1"/>
    <property type="molecule type" value="Genomic_DNA"/>
</dbReference>
<protein>
    <submittedName>
        <fullName evidence="1">Uncharacterized protein</fullName>
    </submittedName>
</protein>
<sequence length="86" mass="10005">MSKGSRVITRGSRLSNRALSYLERGKPELAEQAWQVARQTDTRHIEAIYNYGLYEWRAARLFVDRAATARSQTITQWWPTWSQSAC</sequence>
<dbReference type="STRING" id="1860102.ACCAA_760015"/>
<gene>
    <name evidence="1" type="ORF">ACCAA_760015</name>
</gene>
<dbReference type="AlphaFoldDB" id="A0A1A8XYG6"/>
<dbReference type="SUPFAM" id="SSF48452">
    <property type="entry name" value="TPR-like"/>
    <property type="match status" value="1"/>
</dbReference>